<accession>A0A3M8D916</accession>
<gene>
    <name evidence="1" type="ORF">EDM59_16320</name>
</gene>
<protein>
    <submittedName>
        <fullName evidence="1">Uncharacterized protein</fullName>
    </submittedName>
</protein>
<proteinExistence type="predicted"/>
<reference evidence="1 2" key="1">
    <citation type="submission" date="2018-10" db="EMBL/GenBank/DDBJ databases">
        <title>Phylogenomics of Brevibacillus.</title>
        <authorList>
            <person name="Dunlap C."/>
        </authorList>
    </citation>
    <scope>NUCLEOTIDE SEQUENCE [LARGE SCALE GENOMIC DNA]</scope>
    <source>
        <strain evidence="1 2">JCM 15774</strain>
    </source>
</reference>
<dbReference type="AlphaFoldDB" id="A0A3M8D916"/>
<comment type="caution">
    <text evidence="1">The sequence shown here is derived from an EMBL/GenBank/DDBJ whole genome shotgun (WGS) entry which is preliminary data.</text>
</comment>
<evidence type="ECO:0000313" key="2">
    <source>
        <dbReference type="Proteomes" id="UP000269573"/>
    </source>
</evidence>
<name>A0A3M8D916_9BACL</name>
<organism evidence="1 2">
    <name type="scientific">Brevibacillus nitrificans</name>
    <dbReference type="NCBI Taxonomy" id="651560"/>
    <lineage>
        <taxon>Bacteria</taxon>
        <taxon>Bacillati</taxon>
        <taxon>Bacillota</taxon>
        <taxon>Bacilli</taxon>
        <taxon>Bacillales</taxon>
        <taxon>Paenibacillaceae</taxon>
        <taxon>Brevibacillus</taxon>
    </lineage>
</organism>
<dbReference type="Proteomes" id="UP000269573">
    <property type="component" value="Unassembled WGS sequence"/>
</dbReference>
<evidence type="ECO:0000313" key="1">
    <source>
        <dbReference type="EMBL" id="RNB84071.1"/>
    </source>
</evidence>
<dbReference type="EMBL" id="RHHU01000010">
    <property type="protein sequence ID" value="RNB84071.1"/>
    <property type="molecule type" value="Genomic_DNA"/>
</dbReference>
<keyword evidence="2" id="KW-1185">Reference proteome</keyword>
<sequence>MTQSSENRIVSNSGSLGLFFVQAAVSFWGKKRLLPLQYNRSEDSSNKTQQMVKKVKKEVNILKLTILNI</sequence>